<proteinExistence type="predicted"/>
<name>U2C9W5_9BACE</name>
<evidence type="ECO:0000313" key="1">
    <source>
        <dbReference type="EMBL" id="ERI80793.1"/>
    </source>
</evidence>
<organism evidence="1 2">
    <name type="scientific">Bacteroides pyogenes F0041</name>
    <dbReference type="NCBI Taxonomy" id="1321819"/>
    <lineage>
        <taxon>Bacteria</taxon>
        <taxon>Pseudomonadati</taxon>
        <taxon>Bacteroidota</taxon>
        <taxon>Bacteroidia</taxon>
        <taxon>Bacteroidales</taxon>
        <taxon>Bacteroidaceae</taxon>
        <taxon>Bacteroides</taxon>
    </lineage>
</organism>
<dbReference type="AlphaFoldDB" id="U2C9W5"/>
<dbReference type="Proteomes" id="UP000016496">
    <property type="component" value="Unassembled WGS sequence"/>
</dbReference>
<protein>
    <submittedName>
        <fullName evidence="1">Uncharacterized protein</fullName>
    </submittedName>
</protein>
<accession>U2C9W5</accession>
<sequence length="44" mass="5060">MAFEMKLSAKNHSNTYVVVILPITSKMKRGQRRLAKTNMSRHGK</sequence>
<dbReference type="HOGENOM" id="CLU_3212634_0_0_10"/>
<dbReference type="PATRIC" id="fig|1321819.3.peg.3316"/>
<gene>
    <name evidence="1" type="ORF">HMPREF1981_03596</name>
</gene>
<evidence type="ECO:0000313" key="2">
    <source>
        <dbReference type="Proteomes" id="UP000016496"/>
    </source>
</evidence>
<reference evidence="1 2" key="1">
    <citation type="submission" date="2013-08" db="EMBL/GenBank/DDBJ databases">
        <authorList>
            <person name="Weinstock G."/>
            <person name="Sodergren E."/>
            <person name="Wylie T."/>
            <person name="Fulton L."/>
            <person name="Fulton R."/>
            <person name="Fronick C."/>
            <person name="O'Laughlin M."/>
            <person name="Godfrey J."/>
            <person name="Miner T."/>
            <person name="Herter B."/>
            <person name="Appelbaum E."/>
            <person name="Cordes M."/>
            <person name="Lek S."/>
            <person name="Wollam A."/>
            <person name="Pepin K.H."/>
            <person name="Palsikar V.B."/>
            <person name="Mitreva M."/>
            <person name="Wilson R.K."/>
        </authorList>
    </citation>
    <scope>NUCLEOTIDE SEQUENCE [LARGE SCALE GENOMIC DNA]</scope>
    <source>
        <strain evidence="1 2">F0041</strain>
    </source>
</reference>
<dbReference type="EMBL" id="AWSV01000183">
    <property type="protein sequence ID" value="ERI80793.1"/>
    <property type="molecule type" value="Genomic_DNA"/>
</dbReference>
<comment type="caution">
    <text evidence="1">The sequence shown here is derived from an EMBL/GenBank/DDBJ whole genome shotgun (WGS) entry which is preliminary data.</text>
</comment>